<protein>
    <recommendedName>
        <fullName evidence="2">Ubiquitin carboxyl-terminal hydrolase</fullName>
        <ecNumber evidence="2">3.4.19.12</ecNumber>
    </recommendedName>
</protein>
<keyword evidence="2" id="KW-0378">Hydrolase</keyword>
<evidence type="ECO:0000313" key="5">
    <source>
        <dbReference type="EMBL" id="VDC79343.1"/>
    </source>
</evidence>
<reference evidence="6" key="4">
    <citation type="submission" date="2023-03" db="UniProtKB">
        <authorList>
            <consortium name="EnsemblPlants"/>
        </authorList>
    </citation>
    <scope>IDENTIFICATION</scope>
    <source>
        <strain evidence="6">cv. Chiifu-401-42</strain>
    </source>
</reference>
<dbReference type="SUPFAM" id="SSF54001">
    <property type="entry name" value="Cysteine proteinases"/>
    <property type="match status" value="1"/>
</dbReference>
<dbReference type="STRING" id="51351.M4CRE9"/>
<dbReference type="GO" id="GO:0016579">
    <property type="term" value="P:protein deubiquitination"/>
    <property type="evidence" value="ECO:0007669"/>
    <property type="project" value="InterPro"/>
</dbReference>
<dbReference type="HOGENOM" id="CLU_013307_0_0_1"/>
<dbReference type="CDD" id="cd02661">
    <property type="entry name" value="Peptidase_C19E"/>
    <property type="match status" value="1"/>
</dbReference>
<comment type="similarity">
    <text evidence="1 2">Belongs to the peptidase C19 family.</text>
</comment>
<keyword evidence="2" id="KW-0833">Ubl conjugation pathway</keyword>
<dbReference type="FunFam" id="3.90.70.10:FF:000078">
    <property type="entry name" value="Ubiquitin carboxyl-terminal hydrolase 23"/>
    <property type="match status" value="1"/>
</dbReference>
<dbReference type="InterPro" id="IPR028889">
    <property type="entry name" value="USP"/>
</dbReference>
<keyword evidence="2" id="KW-0645">Protease</keyword>
<dbReference type="GO" id="GO:0005829">
    <property type="term" value="C:cytosol"/>
    <property type="evidence" value="ECO:0000318"/>
    <property type="project" value="GO_Central"/>
</dbReference>
<dbReference type="eggNOG" id="KOG1865">
    <property type="taxonomic scope" value="Eukaryota"/>
</dbReference>
<feature type="compositionally biased region" description="Polar residues" evidence="3">
    <location>
        <begin position="820"/>
        <end position="831"/>
    </location>
</feature>
<comment type="catalytic activity">
    <reaction evidence="2">
        <text>Thiol-dependent hydrolysis of ester, thioester, amide, peptide and isopeptide bonds formed by the C-terminal Gly of ubiquitin (a 76-residue protein attached to proteins as an intracellular targeting signal).</text>
        <dbReference type="EC" id="3.4.19.12"/>
    </reaction>
</comment>
<evidence type="ECO:0000256" key="1">
    <source>
        <dbReference type="ARBA" id="ARBA00009085"/>
    </source>
</evidence>
<reference evidence="5" key="3">
    <citation type="submission" date="2018-11" db="EMBL/GenBank/DDBJ databases">
        <authorList>
            <consortium name="Genoscope - CEA"/>
            <person name="William W."/>
        </authorList>
    </citation>
    <scope>NUCLEOTIDE SEQUENCE</scope>
</reference>
<name>M4CRE9_BRACM</name>
<dbReference type="GO" id="GO:0006508">
    <property type="term" value="P:proteolysis"/>
    <property type="evidence" value="ECO:0007669"/>
    <property type="project" value="UniProtKB-KW"/>
</dbReference>
<dbReference type="GO" id="GO:0004843">
    <property type="term" value="F:cysteine-type deubiquitinase activity"/>
    <property type="evidence" value="ECO:0000318"/>
    <property type="project" value="GO_Central"/>
</dbReference>
<feature type="compositionally biased region" description="Basic and acidic residues" evidence="3">
    <location>
        <begin position="632"/>
        <end position="647"/>
    </location>
</feature>
<feature type="region of interest" description="Disordered" evidence="3">
    <location>
        <begin position="806"/>
        <end position="831"/>
    </location>
</feature>
<dbReference type="PROSITE" id="PS00972">
    <property type="entry name" value="USP_1"/>
    <property type="match status" value="1"/>
</dbReference>
<evidence type="ECO:0000259" key="4">
    <source>
        <dbReference type="PROSITE" id="PS50235"/>
    </source>
</evidence>
<organism evidence="6 7">
    <name type="scientific">Brassica campestris</name>
    <name type="common">Field mustard</name>
    <dbReference type="NCBI Taxonomy" id="3711"/>
    <lineage>
        <taxon>Eukaryota</taxon>
        <taxon>Viridiplantae</taxon>
        <taxon>Streptophyta</taxon>
        <taxon>Embryophyta</taxon>
        <taxon>Tracheophyta</taxon>
        <taxon>Spermatophyta</taxon>
        <taxon>Magnoliopsida</taxon>
        <taxon>eudicotyledons</taxon>
        <taxon>Gunneridae</taxon>
        <taxon>Pentapetalae</taxon>
        <taxon>rosids</taxon>
        <taxon>malvids</taxon>
        <taxon>Brassicales</taxon>
        <taxon>Brassicaceae</taxon>
        <taxon>Brassiceae</taxon>
        <taxon>Brassica</taxon>
    </lineage>
</organism>
<dbReference type="InterPro" id="IPR018200">
    <property type="entry name" value="USP_CS"/>
</dbReference>
<feature type="region of interest" description="Disordered" evidence="3">
    <location>
        <begin position="632"/>
        <end position="665"/>
    </location>
</feature>
<evidence type="ECO:0000256" key="3">
    <source>
        <dbReference type="SAM" id="MobiDB-lite"/>
    </source>
</evidence>
<proteinExistence type="inferred from homology"/>
<dbReference type="InterPro" id="IPR050164">
    <property type="entry name" value="Peptidase_C19"/>
</dbReference>
<accession>M4CRE9</accession>
<feature type="region of interest" description="Disordered" evidence="3">
    <location>
        <begin position="698"/>
        <end position="735"/>
    </location>
</feature>
<keyword evidence="2" id="KW-0788">Thiol protease</keyword>
<dbReference type="PROSITE" id="PS00973">
    <property type="entry name" value="USP_2"/>
    <property type="match status" value="1"/>
</dbReference>
<feature type="domain" description="USP" evidence="4">
    <location>
        <begin position="93"/>
        <end position="403"/>
    </location>
</feature>
<feature type="compositionally biased region" description="Basic and acidic residues" evidence="3">
    <location>
        <begin position="725"/>
        <end position="735"/>
    </location>
</feature>
<gene>
    <name evidence="5" type="ORF">BRAA03T10561Z</name>
</gene>
<dbReference type="InterPro" id="IPR001394">
    <property type="entry name" value="Peptidase_C19_UCH"/>
</dbReference>
<reference evidence="7" key="1">
    <citation type="journal article" date="2011" name="Nat. Genet.">
        <title>The genome of the mesopolyploid crop species Brassica rapa.</title>
        <authorList>
            <consortium name="Brassica rapa Genome Sequencing Project Consortium"/>
            <person name="Wang X."/>
            <person name="Wang H."/>
            <person name="Wang J."/>
            <person name="Sun R."/>
            <person name="Wu J."/>
            <person name="Liu S."/>
            <person name="Bai Y."/>
            <person name="Mun J.H."/>
            <person name="Bancroft I."/>
            <person name="Cheng F."/>
            <person name="Huang S."/>
            <person name="Li X."/>
            <person name="Hua W."/>
            <person name="Wang J."/>
            <person name="Wang X."/>
            <person name="Freeling M."/>
            <person name="Pires J.C."/>
            <person name="Paterson A.H."/>
            <person name="Chalhoub B."/>
            <person name="Wang B."/>
            <person name="Hayward A."/>
            <person name="Sharpe A.G."/>
            <person name="Park B.S."/>
            <person name="Weisshaar B."/>
            <person name="Liu B."/>
            <person name="Li B."/>
            <person name="Liu B."/>
            <person name="Tong C."/>
            <person name="Song C."/>
            <person name="Duran C."/>
            <person name="Peng C."/>
            <person name="Geng C."/>
            <person name="Koh C."/>
            <person name="Lin C."/>
            <person name="Edwards D."/>
            <person name="Mu D."/>
            <person name="Shen D."/>
            <person name="Soumpourou E."/>
            <person name="Li F."/>
            <person name="Fraser F."/>
            <person name="Conant G."/>
            <person name="Lassalle G."/>
            <person name="King G.J."/>
            <person name="Bonnema G."/>
            <person name="Tang H."/>
            <person name="Wang H."/>
            <person name="Belcram H."/>
            <person name="Zhou H."/>
            <person name="Hirakawa H."/>
            <person name="Abe H."/>
            <person name="Guo H."/>
            <person name="Wang H."/>
            <person name="Jin H."/>
            <person name="Parkin I.A."/>
            <person name="Batley J."/>
            <person name="Kim J.S."/>
            <person name="Just J."/>
            <person name="Li J."/>
            <person name="Xu J."/>
            <person name="Deng J."/>
            <person name="Kim J.A."/>
            <person name="Li J."/>
            <person name="Yu J."/>
            <person name="Meng J."/>
            <person name="Wang J."/>
            <person name="Min J."/>
            <person name="Poulain J."/>
            <person name="Wang J."/>
            <person name="Hatakeyama K."/>
            <person name="Wu K."/>
            <person name="Wang L."/>
            <person name="Fang L."/>
            <person name="Trick M."/>
            <person name="Links M.G."/>
            <person name="Zhao M."/>
            <person name="Jin M."/>
            <person name="Ramchiary N."/>
            <person name="Drou N."/>
            <person name="Berkman P.J."/>
            <person name="Cai Q."/>
            <person name="Huang Q."/>
            <person name="Li R."/>
            <person name="Tabata S."/>
            <person name="Cheng S."/>
            <person name="Zhang S."/>
            <person name="Zhang S."/>
            <person name="Huang S."/>
            <person name="Sato S."/>
            <person name="Sun S."/>
            <person name="Kwon S.J."/>
            <person name="Choi S.R."/>
            <person name="Lee T.H."/>
            <person name="Fan W."/>
            <person name="Zhao X."/>
            <person name="Tan X."/>
            <person name="Xu X."/>
            <person name="Wang Y."/>
            <person name="Qiu Y."/>
            <person name="Yin Y."/>
            <person name="Li Y."/>
            <person name="Du Y."/>
            <person name="Liao Y."/>
            <person name="Lim Y."/>
            <person name="Narusaka Y."/>
            <person name="Wang Y."/>
            <person name="Wang Z."/>
            <person name="Li Z."/>
            <person name="Wang Z."/>
            <person name="Xiong Z."/>
            <person name="Zhang Z."/>
        </authorList>
    </citation>
    <scope>NUCLEOTIDE SEQUENCE [LARGE SCALE GENOMIC DNA]</scope>
    <source>
        <strain evidence="7">cv. Chiifu-401-42</strain>
    </source>
</reference>
<evidence type="ECO:0000313" key="7">
    <source>
        <dbReference type="Proteomes" id="UP000011750"/>
    </source>
</evidence>
<sequence>MEAASNGSCAVSSSSASAVFRKIEFHPARKPFNGFSNGKSDFKIETLNPSSSSANKQAFFSSPSFKKRDGSDSLENGLDRELTFNRTIRKIGAGLENLGNTCFLNSVLQCLTYTEPLAAYLQDVGHERRCNVAGFCALCAMQKHVRTALQATGKIVAPKYLVSNLRCVSRNFRNCRQEDAHEYMINLLECMHKCSLPSGVSSESSDAYRSSLVHKIFGGSLRSQVKCAQCSHSSDKFDPFLDLSLDISKADSLQRALTRFTAVELLDDGAKVYQCERCKQKVKATKELTVSKAPYVLTVHLKRFEAHRSEKIDKKVEFASAVDMKPFVSGPYCRTCVEQEGNLKYTLYGVLVHYGRSIHSGHYACFVRTSSGMWYSLDDNRVLQVSEKNVFNQKAYMLFYVRDRQNTSPKNVVPMVKKENLPTARASVIISSSNRNDQVSGSTVMKASCFNGLGANGRAPLRSCDQGAPAVFNQKDLNAKETQKDPPSSVDAKEILKRENGAAPLKSCGLSATAVLSQKDSNSKENLQKELPLSQANGEGSLVKEKMKAACATLPGKASPLLDGSRNAQILVNLPTSVANKDEETLNTARKTRKGKTKTQQVGLKLFKLALGVRKKMKQKRGRSSAVKVIPEELRSKKGATDQERSTSEITSEVASGLPGKDNIVSVHNERNMNSNGNMLLGSATGDLKERANQNGAVLASDQQPPLRSSDLSKASQIAKRKRESSKDEQIVLQKDEPTILTRGLPETVVAKWDEEVSASKKMGNNEGTKIGYVADEWDEEYDRGKKKKIRIKEEMYKGPNPFQMIASRKQTDTKKKWTQRMNTAKTGLRI</sequence>
<dbReference type="PROSITE" id="PS50235">
    <property type="entry name" value="USP_3"/>
    <property type="match status" value="1"/>
</dbReference>
<dbReference type="EMBL" id="LR031572">
    <property type="protein sequence ID" value="VDC79343.1"/>
    <property type="molecule type" value="Genomic_DNA"/>
</dbReference>
<dbReference type="PANTHER" id="PTHR24006">
    <property type="entry name" value="UBIQUITIN CARBOXYL-TERMINAL HYDROLASE"/>
    <property type="match status" value="1"/>
</dbReference>
<dbReference type="InterPro" id="IPR038765">
    <property type="entry name" value="Papain-like_cys_pep_sf"/>
</dbReference>
<dbReference type="InParanoid" id="M4CRE9"/>
<dbReference type="PANTHER" id="PTHR24006:SF879">
    <property type="entry name" value="UBIQUITIN CARBOXYL-TERMINAL HYDROLASE"/>
    <property type="match status" value="1"/>
</dbReference>
<dbReference type="AlphaFoldDB" id="M4CRE9"/>
<dbReference type="Gramene" id="Bra006790.1">
    <property type="protein sequence ID" value="Bra006790.1-P"/>
    <property type="gene ID" value="Bra006790"/>
</dbReference>
<dbReference type="GO" id="GO:0005634">
    <property type="term" value="C:nucleus"/>
    <property type="evidence" value="ECO:0000318"/>
    <property type="project" value="GO_Central"/>
</dbReference>
<evidence type="ECO:0000256" key="2">
    <source>
        <dbReference type="RuleBase" id="RU366025"/>
    </source>
</evidence>
<reference evidence="7" key="2">
    <citation type="journal article" date="2018" name="Hortic Res">
        <title>Improved Brassica rapa reference genome by single-molecule sequencing and chromosome conformation capture technologies.</title>
        <authorList>
            <person name="Zhang L."/>
            <person name="Cai X."/>
            <person name="Wu J."/>
            <person name="Liu M."/>
            <person name="Grob S."/>
            <person name="Cheng F."/>
            <person name="Liang J."/>
            <person name="Cai C."/>
            <person name="Liu Z."/>
            <person name="Liu B."/>
            <person name="Wang F."/>
            <person name="Li S."/>
            <person name="Liu F."/>
            <person name="Li X."/>
            <person name="Cheng L."/>
            <person name="Yang W."/>
            <person name="Li M.H."/>
            <person name="Grossniklaus U."/>
            <person name="Zheng H."/>
            <person name="Wang X."/>
        </authorList>
    </citation>
    <scope>NUCLEOTIDE SEQUENCE [LARGE SCALE GENOMIC DNA]</scope>
    <source>
        <strain evidence="7">cv. Chiifu-401-42</strain>
    </source>
</reference>
<evidence type="ECO:0000313" key="6">
    <source>
        <dbReference type="EnsemblPlants" id="Bra006790.1-P"/>
    </source>
</evidence>
<feature type="compositionally biased region" description="Polar residues" evidence="3">
    <location>
        <begin position="698"/>
        <end position="716"/>
    </location>
</feature>
<dbReference type="EC" id="3.4.19.12" evidence="2"/>
<dbReference type="GO" id="GO:0031647">
    <property type="term" value="P:regulation of protein stability"/>
    <property type="evidence" value="ECO:0000318"/>
    <property type="project" value="GO_Central"/>
</dbReference>
<comment type="function">
    <text evidence="2">Recognizes and hydrolyzes the peptide bond at the C-terminal Gly of ubiquitin. Involved in the processing of poly-ubiquitin precursors as well as that of ubiquitinated proteins.</text>
</comment>
<dbReference type="Gene3D" id="3.90.70.10">
    <property type="entry name" value="Cysteine proteinases"/>
    <property type="match status" value="1"/>
</dbReference>
<dbReference type="Pfam" id="PF00443">
    <property type="entry name" value="UCH"/>
    <property type="match status" value="1"/>
</dbReference>
<dbReference type="OMA" id="CEQCSHC"/>
<dbReference type="EnsemblPlants" id="Bra006790.1">
    <property type="protein sequence ID" value="Bra006790.1-P"/>
    <property type="gene ID" value="Bra006790"/>
</dbReference>
<keyword evidence="7" id="KW-1185">Reference proteome</keyword>
<dbReference type="FunCoup" id="M4CRE9">
    <property type="interactions" value="1404"/>
</dbReference>
<dbReference type="Proteomes" id="UP000011750">
    <property type="component" value="Chromosome A03"/>
</dbReference>
<accession>A0A3P5ZWW3</accession>